<keyword evidence="13" id="KW-1185">Reference proteome</keyword>
<dbReference type="PANTHER" id="PTHR39207">
    <property type="entry name" value="ALPHA-GLUCURONIDASE A"/>
    <property type="match status" value="1"/>
</dbReference>
<dbReference type="RefSeq" id="WP_243511061.1">
    <property type="nucleotide sequence ID" value="NZ_CP094534.1"/>
</dbReference>
<dbReference type="EMBL" id="CP094534">
    <property type="protein sequence ID" value="UOE32437.1"/>
    <property type="molecule type" value="Genomic_DNA"/>
</dbReference>
<evidence type="ECO:0000256" key="4">
    <source>
        <dbReference type="ARBA" id="ARBA00023277"/>
    </source>
</evidence>
<sequence>MLLRSLLLLLVLVGAAPLCRADDGYRLWLKYDLVADAGQRAQYRAAAQFISSNGADAVLKTAASELQRGLQGLLGQPVPLVAKGESTKRGILLAIDPSANVLGNPASKEGYRISTQGRNLVVTGGSGAGVLYGVYALLRQVQTGQSLSNLNVSSSPRIQYRLLNHWDNPNGTVERGYAGSSIWKWYELPQLLDPRYTDYARANASIGINGVAINNVNASARYLTAEYIQKVKALAGVMRPYGIRVYLSVFWAAPKVIGGLKTSDPLDAQVKQWWTAKAEEVYKEIPDFGGFLVKANSEGEPGPQDYGRTHADGANMLAAALGQHDGIVMWRAFVYKAGSGDRFKQAYEDFKPLDGTFAPKVLVQVKNGPIDFQAREPFHPLFGAMPKTPLVLEVQITQEYLGFASHLVYLAPMFKECLDADTQTKGPGSTVAKVVDGSLDQHRISGIAGVANIGSDRNWTGHPMGQANWYAFGRLAWDYNLTSKAIATEWTKMSLTREPQAVATIVDVMNKSRDIYVRYTTPLGLHHIMGQNIHYGPEPWLADAGRPDWTAVYYHKADAAGLGFDRTAAGSNALSLYSPGVQKQWGDAKTCPLNYLLWFHHVSWMQPLPTGRTLWNELATRYYTGADSVTWMQQRWASVKPQVDPALHADVTARLEIQRREALWWRDACVLYFQSFSKQPIPAPFTPPTRTLADIKTLVDLYQLK</sequence>
<dbReference type="InterPro" id="IPR011099">
    <property type="entry name" value="Glyco_hydro_67_C"/>
</dbReference>
<dbReference type="PIRSF" id="PIRSF029900">
    <property type="entry name" value="Alpha-glucuronds"/>
    <property type="match status" value="1"/>
</dbReference>
<dbReference type="EC" id="3.2.1.131" evidence="8"/>
<reference evidence="12 13" key="1">
    <citation type="submission" date="2022-03" db="EMBL/GenBank/DDBJ databases">
        <title>Hymenobactersp. isolated from the air.</title>
        <authorList>
            <person name="Won M."/>
            <person name="Kwon S.-W."/>
        </authorList>
    </citation>
    <scope>NUCLEOTIDE SEQUENCE [LARGE SCALE GENOMIC DNA]</scope>
    <source>
        <strain evidence="12 13">KACC 22596</strain>
    </source>
</reference>
<dbReference type="Pfam" id="PF07488">
    <property type="entry name" value="Glyco_hydro_67M"/>
    <property type="match status" value="1"/>
</dbReference>
<evidence type="ECO:0000259" key="10">
    <source>
        <dbReference type="Pfam" id="PF07477"/>
    </source>
</evidence>
<evidence type="ECO:0000256" key="6">
    <source>
        <dbReference type="ARBA" id="ARBA00023326"/>
    </source>
</evidence>
<proteinExistence type="inferred from homology"/>
<dbReference type="Proteomes" id="UP000831390">
    <property type="component" value="Chromosome"/>
</dbReference>
<accession>A0ABY4AZV6</accession>
<dbReference type="InterPro" id="IPR011395">
    <property type="entry name" value="Glyco_hydro_67_aGlcAse"/>
</dbReference>
<evidence type="ECO:0000313" key="13">
    <source>
        <dbReference type="Proteomes" id="UP000831390"/>
    </source>
</evidence>
<dbReference type="InterPro" id="IPR017853">
    <property type="entry name" value="GH"/>
</dbReference>
<dbReference type="Gene3D" id="3.20.20.80">
    <property type="entry name" value="Glycosidases"/>
    <property type="match status" value="1"/>
</dbReference>
<comment type="subunit">
    <text evidence="8">Homodimer.</text>
</comment>
<feature type="domain" description="Glycosyl hydrolase family 67 catalytic" evidence="11">
    <location>
        <begin position="141"/>
        <end position="459"/>
    </location>
</feature>
<keyword evidence="6 8" id="KW-0624">Polysaccharide degradation</keyword>
<evidence type="ECO:0000313" key="12">
    <source>
        <dbReference type="EMBL" id="UOE32437.1"/>
    </source>
</evidence>
<dbReference type="Pfam" id="PF03648">
    <property type="entry name" value="Glyco_hydro_67N"/>
    <property type="match status" value="1"/>
</dbReference>
<dbReference type="Gene3D" id="3.30.379.10">
    <property type="entry name" value="Chitobiase/beta-hexosaminidase domain 2-like"/>
    <property type="match status" value="1"/>
</dbReference>
<keyword evidence="5 7" id="KW-0326">Glycosidase</keyword>
<evidence type="ECO:0000259" key="9">
    <source>
        <dbReference type="Pfam" id="PF03648"/>
    </source>
</evidence>
<keyword evidence="4 8" id="KW-0119">Carbohydrate metabolism</keyword>
<organism evidence="12 13">
    <name type="scientific">Hymenobacter monticola</name>
    <dbReference type="NCBI Taxonomy" id="1705399"/>
    <lineage>
        <taxon>Bacteria</taxon>
        <taxon>Pseudomonadati</taxon>
        <taxon>Bacteroidota</taxon>
        <taxon>Cytophagia</taxon>
        <taxon>Cytophagales</taxon>
        <taxon>Hymenobacteraceae</taxon>
        <taxon>Hymenobacter</taxon>
    </lineage>
</organism>
<dbReference type="Gene3D" id="3.90.1330.10">
    <property type="entry name" value="Alpha-glucuronidase, C-terminal domain"/>
    <property type="match status" value="1"/>
</dbReference>
<evidence type="ECO:0000256" key="8">
    <source>
        <dbReference type="RuleBase" id="RU361198"/>
    </source>
</evidence>
<feature type="domain" description="Alpha glucuronidase N-terminal" evidence="9">
    <location>
        <begin position="27"/>
        <end position="137"/>
    </location>
</feature>
<dbReference type="PANTHER" id="PTHR39207:SF1">
    <property type="entry name" value="ALPHA-GLUCURONIDASE A"/>
    <property type="match status" value="1"/>
</dbReference>
<feature type="domain" description="Glycosyl hydrolase family 67 C-terminal" evidence="10">
    <location>
        <begin position="460"/>
        <end position="683"/>
    </location>
</feature>
<dbReference type="SUPFAM" id="SSF55545">
    <property type="entry name" value="beta-N-acetylhexosaminidase-like domain"/>
    <property type="match status" value="1"/>
</dbReference>
<comment type="similarity">
    <text evidence="1 7 8">Belongs to the glycosyl hydrolase 67 family.</text>
</comment>
<evidence type="ECO:0000256" key="3">
    <source>
        <dbReference type="ARBA" id="ARBA00022801"/>
    </source>
</evidence>
<name>A0ABY4AZV6_9BACT</name>
<keyword evidence="3 7" id="KW-0378">Hydrolase</keyword>
<dbReference type="InterPro" id="IPR011100">
    <property type="entry name" value="Glyco_hydro_67_cat"/>
</dbReference>
<evidence type="ECO:0000256" key="5">
    <source>
        <dbReference type="ARBA" id="ARBA00023295"/>
    </source>
</evidence>
<dbReference type="InterPro" id="IPR005154">
    <property type="entry name" value="Glyco_hydro_67_aGlcAse_N"/>
</dbReference>
<dbReference type="InterPro" id="IPR037054">
    <property type="entry name" value="A-glucoronidase_C_sf"/>
</dbReference>
<evidence type="ECO:0000256" key="7">
    <source>
        <dbReference type="PIRNR" id="PIRNR029900"/>
    </source>
</evidence>
<evidence type="ECO:0000256" key="1">
    <source>
        <dbReference type="ARBA" id="ARBA00008833"/>
    </source>
</evidence>
<gene>
    <name evidence="12" type="ORF">MTP16_15000</name>
</gene>
<dbReference type="Pfam" id="PF07477">
    <property type="entry name" value="Glyco_hydro_67C"/>
    <property type="match status" value="1"/>
</dbReference>
<keyword evidence="2 7" id="KW-0858">Xylan degradation</keyword>
<dbReference type="SUPFAM" id="SSF51445">
    <property type="entry name" value="(Trans)glycosidases"/>
    <property type="match status" value="1"/>
</dbReference>
<comment type="catalytic activity">
    <reaction evidence="8">
        <text>Hydrolysis of (1-&gt;2)-alpha-D-(4-O-methyl)glucuronosyl links in the main chain of hardwood xylans.</text>
        <dbReference type="EC" id="3.2.1.131"/>
    </reaction>
</comment>
<evidence type="ECO:0000259" key="11">
    <source>
        <dbReference type="Pfam" id="PF07488"/>
    </source>
</evidence>
<protein>
    <recommendedName>
        <fullName evidence="8">Xylan alpha-1,2-glucuronidase</fullName>
        <ecNumber evidence="8">3.2.1.131</ecNumber>
    </recommendedName>
</protein>
<dbReference type="InterPro" id="IPR029018">
    <property type="entry name" value="Hex-like_dom2"/>
</dbReference>
<evidence type="ECO:0000256" key="2">
    <source>
        <dbReference type="ARBA" id="ARBA00022651"/>
    </source>
</evidence>